<reference evidence="2" key="1">
    <citation type="submission" date="2015-07" db="EMBL/GenBank/DDBJ databases">
        <title>Genome sequencing of Sunxiuqinia dokdonensis strain SK.</title>
        <authorList>
            <person name="Ahn S."/>
            <person name="Kim B.-C."/>
        </authorList>
    </citation>
    <scope>NUCLEOTIDE SEQUENCE [LARGE SCALE GENOMIC DNA]</scope>
    <source>
        <strain evidence="2">SK</strain>
    </source>
</reference>
<proteinExistence type="predicted"/>
<protein>
    <recommendedName>
        <fullName evidence="3">Error-prone repair protein ImuA</fullName>
    </recommendedName>
</protein>
<dbReference type="Proteomes" id="UP000036958">
    <property type="component" value="Unassembled WGS sequence"/>
</dbReference>
<sequence length="250" mass="27840">MKELGGKKEMIRQLREQIMTMEGFSSGMDGQRLDFGLGPVDRAFPGGTFPAGAIHEFVSPTEACAAASNGFMAGLLHVLMKKGGSCLWIGKGRKLFPPALKFFGIEPHRVIFIDVRRDKDALWVMEQGLKCKTLAAVVAELKDISFAESRRLQLAVEDSRVTGFVHRCRSGAMSSLTCVSRWRIKPLPSRSEGKLPGVGFPRWEVELEKIRNGRPGIWQLEWRAGVFRHVSVPNQAVSESQSSKKEKHYA</sequence>
<dbReference type="InterPro" id="IPR027417">
    <property type="entry name" value="P-loop_NTPase"/>
</dbReference>
<gene>
    <name evidence="1" type="ORF">NC99_46030</name>
</gene>
<evidence type="ECO:0008006" key="3">
    <source>
        <dbReference type="Google" id="ProtNLM"/>
    </source>
</evidence>
<evidence type="ECO:0000313" key="1">
    <source>
        <dbReference type="EMBL" id="KOH42595.1"/>
    </source>
</evidence>
<dbReference type="RefSeq" id="WP_053188874.1">
    <property type="nucleotide sequence ID" value="NZ_LGIA01000222.1"/>
</dbReference>
<dbReference type="PATRIC" id="fig|1409788.3.peg.4710"/>
<organism evidence="1 2">
    <name type="scientific">Sunxiuqinia dokdonensis</name>
    <dbReference type="NCBI Taxonomy" id="1409788"/>
    <lineage>
        <taxon>Bacteria</taxon>
        <taxon>Pseudomonadati</taxon>
        <taxon>Bacteroidota</taxon>
        <taxon>Bacteroidia</taxon>
        <taxon>Marinilabiliales</taxon>
        <taxon>Prolixibacteraceae</taxon>
        <taxon>Sunxiuqinia</taxon>
    </lineage>
</organism>
<dbReference type="PIRSF" id="PIRSF034285">
    <property type="entry name" value="UCP034285"/>
    <property type="match status" value="1"/>
</dbReference>
<name>A0A0L8V269_9BACT</name>
<dbReference type="EMBL" id="LGIA01000222">
    <property type="protein sequence ID" value="KOH42595.1"/>
    <property type="molecule type" value="Genomic_DNA"/>
</dbReference>
<dbReference type="InterPro" id="IPR017026">
    <property type="entry name" value="ImuA"/>
</dbReference>
<dbReference type="STRING" id="1409788.NC99_46030"/>
<keyword evidence="2" id="KW-1185">Reference proteome</keyword>
<dbReference type="OrthoDB" id="836928at2"/>
<dbReference type="SUPFAM" id="SSF52540">
    <property type="entry name" value="P-loop containing nucleoside triphosphate hydrolases"/>
    <property type="match status" value="1"/>
</dbReference>
<dbReference type="AlphaFoldDB" id="A0A0L8V269"/>
<dbReference type="Gene3D" id="3.40.50.300">
    <property type="entry name" value="P-loop containing nucleotide triphosphate hydrolases"/>
    <property type="match status" value="1"/>
</dbReference>
<accession>A0A0L8V269</accession>
<evidence type="ECO:0000313" key="2">
    <source>
        <dbReference type="Proteomes" id="UP000036958"/>
    </source>
</evidence>
<comment type="caution">
    <text evidence="1">The sequence shown here is derived from an EMBL/GenBank/DDBJ whole genome shotgun (WGS) entry which is preliminary data.</text>
</comment>